<gene>
    <name evidence="1" type="ordered locus">SACOL1863</name>
</gene>
<dbReference type="KEGG" id="sac:SACOL1863"/>
<dbReference type="AlphaFoldDB" id="A0A0H2WX16"/>
<dbReference type="EMBL" id="CP000046">
    <property type="protein sequence ID" value="AAW36878.1"/>
    <property type="molecule type" value="Genomic_DNA"/>
</dbReference>
<dbReference type="HOGENOM" id="CLU_3222279_0_0_9"/>
<evidence type="ECO:0000313" key="2">
    <source>
        <dbReference type="Proteomes" id="UP000000530"/>
    </source>
</evidence>
<dbReference type="Proteomes" id="UP000000530">
    <property type="component" value="Chromosome"/>
</dbReference>
<evidence type="ECO:0000313" key="1">
    <source>
        <dbReference type="EMBL" id="AAW36878.1"/>
    </source>
</evidence>
<dbReference type="SMR" id="A0A0H2WX16"/>
<protein>
    <submittedName>
        <fullName evidence="1">Uncharacterized protein</fullName>
    </submittedName>
</protein>
<dbReference type="RefSeq" id="WP_001791797.1">
    <property type="nucleotide sequence ID" value="NC_002951.2"/>
</dbReference>
<accession>A0A0H2WX16</accession>
<reference evidence="1 2" key="1">
    <citation type="journal article" date="2005" name="J. Bacteriol.">
        <title>Insights on evolution of virulence and resistance from the complete genome analysis of an early methicillin-resistant Staphylococcus aureus strain and a biofilm-producing methicillin-resistant Staphylococcus epidermidis strain.</title>
        <authorList>
            <person name="Gill S.R."/>
            <person name="Fouts D.E."/>
            <person name="Archer G.L."/>
            <person name="Mongodin E.F."/>
            <person name="Deboy R.T."/>
            <person name="Ravel J."/>
            <person name="Paulsen I.T."/>
            <person name="Kolonay J.F."/>
            <person name="Brinkac L."/>
            <person name="Beanan M."/>
            <person name="Dodson R.J."/>
            <person name="Daugherty S.C."/>
            <person name="Madupu R."/>
            <person name="Angiuoli S.V."/>
            <person name="Durkin A.S."/>
            <person name="Haft D.H."/>
            <person name="Vamathevan J."/>
            <person name="Khouri H."/>
            <person name="Utterback T."/>
            <person name="Lee C."/>
            <person name="Dimitrov G."/>
            <person name="Jiang L."/>
            <person name="Qin H."/>
            <person name="Weidman J."/>
            <person name="Tran K."/>
            <person name="Kang K."/>
            <person name="Hance I.R."/>
            <person name="Nelson K.E."/>
            <person name="Fraser C.M."/>
        </authorList>
    </citation>
    <scope>NUCLEOTIDE SEQUENCE [LARGE SCALE GENOMIC DNA]</scope>
    <source>
        <strain evidence="1 2">COL</strain>
    </source>
</reference>
<proteinExistence type="predicted"/>
<organism evidence="1 2">
    <name type="scientific">Staphylococcus aureus (strain COL)</name>
    <dbReference type="NCBI Taxonomy" id="93062"/>
    <lineage>
        <taxon>Bacteria</taxon>
        <taxon>Bacillati</taxon>
        <taxon>Bacillota</taxon>
        <taxon>Bacilli</taxon>
        <taxon>Bacillales</taxon>
        <taxon>Staphylococcaceae</taxon>
        <taxon>Staphylococcus</taxon>
    </lineage>
</organism>
<name>A0A0H2WX16_STAAC</name>
<sequence length="44" mass="5371">MHYLICIKANQRLIFTNSIVDWFYLCMNEQLFDIIKNINDFESI</sequence>